<gene>
    <name evidence="2" type="ORF">Y981_06580</name>
</gene>
<evidence type="ECO:0000256" key="1">
    <source>
        <dbReference type="SAM" id="MobiDB-lite"/>
    </source>
</evidence>
<dbReference type="Proteomes" id="UP000027059">
    <property type="component" value="Chromosome"/>
</dbReference>
<keyword evidence="3" id="KW-1185">Reference proteome</keyword>
<sequence>MDKSMRKVMLRVQEKKRQEAEMTEKDTTDPSCVTRLHFQAKECIRSLAGKILSGDIPLDFRLWSGAGVAVVYRRPHRPPKLKEWYPDPRFLETRHAPQVSWIFEELWKGFHTFLDSKSKARFYERLTDAALSCSGTPEEKRDGKFSLSRQNLLLAILVEAVLFEQDLRTSSPAPSSLSSGETADTDRKLHARPETFLERRRFLEQVLAEVHPSGKNAG</sequence>
<dbReference type="EMBL" id="CP007243">
    <property type="protein sequence ID" value="AIA31726.1"/>
    <property type="molecule type" value="Genomic_DNA"/>
</dbReference>
<name>A0A059Y2E5_9BACT</name>
<dbReference type="HOGENOM" id="CLU_1382630_0_0_0"/>
<reference evidence="2 3" key="2">
    <citation type="journal article" date="2015" name="Biomed. Res. Int.">
        <title>Effects of Arsenite Resistance on the Growth and Functional Gene Expression of Leptospirillum ferriphilum and Acidithiobacillus thiooxidans in Pure Culture and Coculture.</title>
        <authorList>
            <person name="Jiang H."/>
            <person name="Liang Y."/>
            <person name="Yin H."/>
            <person name="Xiao Y."/>
            <person name="Guo X."/>
            <person name="Xu Y."/>
            <person name="Hu Q."/>
            <person name="Liu H."/>
            <person name="Liu X."/>
        </authorList>
    </citation>
    <scope>NUCLEOTIDE SEQUENCE [LARGE SCALE GENOMIC DNA]</scope>
    <source>
        <strain evidence="2 3">YSK</strain>
    </source>
</reference>
<dbReference type="AlphaFoldDB" id="A0A059Y2E5"/>
<protein>
    <submittedName>
        <fullName evidence="2">Uncharacterized protein</fullName>
    </submittedName>
</protein>
<evidence type="ECO:0000313" key="2">
    <source>
        <dbReference type="EMBL" id="AIA31726.1"/>
    </source>
</evidence>
<proteinExistence type="predicted"/>
<reference evidence="3" key="1">
    <citation type="submission" date="2014-02" db="EMBL/GenBank/DDBJ databases">
        <title>Complete genome sequence and comparative genomic analysis of the nitrogen-fixing bacterium Leptospirillum ferriphilum YSK.</title>
        <authorList>
            <person name="Guo X."/>
            <person name="Yin H."/>
            <person name="Liang Y."/>
            <person name="Hu Q."/>
            <person name="Ma L."/>
            <person name="Xiao Y."/>
            <person name="Zhang X."/>
            <person name="Qiu G."/>
            <person name="Liu X."/>
        </authorList>
    </citation>
    <scope>NUCLEOTIDE SEQUENCE [LARGE SCALE GENOMIC DNA]</scope>
    <source>
        <strain evidence="3">YSK</strain>
    </source>
</reference>
<feature type="compositionally biased region" description="Low complexity" evidence="1">
    <location>
        <begin position="170"/>
        <end position="179"/>
    </location>
</feature>
<accession>A0A059Y2E5</accession>
<dbReference type="KEGG" id="lfp:Y981_06580"/>
<organism evidence="2 3">
    <name type="scientific">Leptospirillum ferriphilum YSK</name>
    <dbReference type="NCBI Taxonomy" id="1441628"/>
    <lineage>
        <taxon>Bacteria</taxon>
        <taxon>Pseudomonadati</taxon>
        <taxon>Nitrospirota</taxon>
        <taxon>Nitrospiria</taxon>
        <taxon>Nitrospirales</taxon>
        <taxon>Nitrospiraceae</taxon>
        <taxon>Leptospirillum</taxon>
    </lineage>
</organism>
<feature type="region of interest" description="Disordered" evidence="1">
    <location>
        <begin position="169"/>
        <end position="191"/>
    </location>
</feature>
<evidence type="ECO:0000313" key="3">
    <source>
        <dbReference type="Proteomes" id="UP000027059"/>
    </source>
</evidence>